<keyword evidence="1" id="KW-0472">Membrane</keyword>
<dbReference type="Proteomes" id="UP000428333">
    <property type="component" value="Linkage Group LG02"/>
</dbReference>
<comment type="caution">
    <text evidence="2">The sequence shown here is derived from an EMBL/GenBank/DDBJ whole genome shotgun (WGS) entry which is preliminary data.</text>
</comment>
<feature type="transmembrane region" description="Helical" evidence="1">
    <location>
        <begin position="452"/>
        <end position="471"/>
    </location>
</feature>
<dbReference type="InterPro" id="IPR027417">
    <property type="entry name" value="P-loop_NTPase"/>
</dbReference>
<dbReference type="PANTHER" id="PTHR37743">
    <property type="entry name" value="ARM REPEAT SUPERFAMILY PROTEIN"/>
    <property type="match status" value="1"/>
</dbReference>
<dbReference type="Gene3D" id="3.40.50.300">
    <property type="entry name" value="P-loop containing nucleotide triphosphate hydrolases"/>
    <property type="match status" value="2"/>
</dbReference>
<keyword evidence="3" id="KW-1185">Reference proteome</keyword>
<organism evidence="2 3">
    <name type="scientific">Rhododendron williamsianum</name>
    <dbReference type="NCBI Taxonomy" id="262921"/>
    <lineage>
        <taxon>Eukaryota</taxon>
        <taxon>Viridiplantae</taxon>
        <taxon>Streptophyta</taxon>
        <taxon>Embryophyta</taxon>
        <taxon>Tracheophyta</taxon>
        <taxon>Spermatophyta</taxon>
        <taxon>Magnoliopsida</taxon>
        <taxon>eudicotyledons</taxon>
        <taxon>Gunneridae</taxon>
        <taxon>Pentapetalae</taxon>
        <taxon>asterids</taxon>
        <taxon>Ericales</taxon>
        <taxon>Ericaceae</taxon>
        <taxon>Ericoideae</taxon>
        <taxon>Rhodoreae</taxon>
        <taxon>Rhododendron</taxon>
    </lineage>
</organism>
<gene>
    <name evidence="2" type="ORF">C3L33_02669</name>
</gene>
<dbReference type="OrthoDB" id="1739574at2759"/>
<dbReference type="PANTHER" id="PTHR37743:SF1">
    <property type="entry name" value="ARM REPEAT SUPERFAMILY PROTEIN"/>
    <property type="match status" value="1"/>
</dbReference>
<reference evidence="2 3" key="1">
    <citation type="journal article" date="2019" name="Genome Biol. Evol.">
        <title>The Rhododendron genome and chromosomal organization provide insight into shared whole-genome duplications across the heath family (Ericaceae).</title>
        <authorList>
            <person name="Soza V.L."/>
            <person name="Lindsley D."/>
            <person name="Waalkes A."/>
            <person name="Ramage E."/>
            <person name="Patwardhan R.P."/>
            <person name="Burton J.N."/>
            <person name="Adey A."/>
            <person name="Kumar A."/>
            <person name="Qiu R."/>
            <person name="Shendure J."/>
            <person name="Hall B."/>
        </authorList>
    </citation>
    <scope>NUCLEOTIDE SEQUENCE [LARGE SCALE GENOMIC DNA]</scope>
    <source>
        <strain evidence="2">RSF 1966-606</strain>
    </source>
</reference>
<keyword evidence="1" id="KW-1133">Transmembrane helix</keyword>
<dbReference type="EMBL" id="QEFC01000258">
    <property type="protein sequence ID" value="KAE9465422.1"/>
    <property type="molecule type" value="Genomic_DNA"/>
</dbReference>
<evidence type="ECO:0000313" key="3">
    <source>
        <dbReference type="Proteomes" id="UP000428333"/>
    </source>
</evidence>
<keyword evidence="1" id="KW-0812">Transmembrane</keyword>
<name>A0A6A4M7S9_9ERIC</name>
<feature type="non-terminal residue" evidence="2">
    <location>
        <position position="1"/>
    </location>
</feature>
<feature type="transmembrane region" description="Helical" evidence="1">
    <location>
        <begin position="410"/>
        <end position="432"/>
    </location>
</feature>
<evidence type="ECO:0000256" key="1">
    <source>
        <dbReference type="SAM" id="Phobius"/>
    </source>
</evidence>
<dbReference type="AlphaFoldDB" id="A0A6A4M7S9"/>
<proteinExistence type="predicted"/>
<sequence>MIKRRTLWTRAIKMLVLDESDEMLSQVLRIKFSMSTDTFLGVCLILVKRAELTLEGIKQFFVAVEREEWKFDTLCDLYDTLTITQAVIFCNTKWKDESDEMLSRGFSDQFFDVYIYLPPELQMTSKFMTGPVRILVKRDELFLEGIKQFFVAVEREEWKFDTLCDLYDTLSITQAVIFCNTKRKVLVSVLSLSLSPFDKRGKSYVGDTIAEYLKPDCSGSKVRSAHDDQLEHKKSNLLQALIACFVWTQNERKACPNGVSLSEWILKSTEIATSVKTQIFRKLQVEDWNLLVEPLIDKLFAEPSNAIIVKFLSYISEQLADAADVVFHRILLRTRQLDEWKSHDSEIDNPVKLAHSLFDRLCPLLIIRLLPLRVFNNLDSSLTYGVLRDQGMVLDVHASDSSCPIVDLTFLVHFSSAGLIFMFSAVGSIFLFVSVLESGQLKTASFTSHEAVLFSVDVMIIDVIYGIYVALVHRRLMTYDTFPYKGDLIPEWYYVQDE</sequence>
<protein>
    <submittedName>
        <fullName evidence="2">Uncharacterized protein</fullName>
    </submittedName>
</protein>
<accession>A0A6A4M7S9</accession>
<evidence type="ECO:0000313" key="2">
    <source>
        <dbReference type="EMBL" id="KAE9465422.1"/>
    </source>
</evidence>